<dbReference type="GO" id="GO:0005886">
    <property type="term" value="C:plasma membrane"/>
    <property type="evidence" value="ECO:0007669"/>
    <property type="project" value="TreeGrafter"/>
</dbReference>
<dbReference type="GO" id="GO:0004713">
    <property type="term" value="F:protein tyrosine kinase activity"/>
    <property type="evidence" value="ECO:0007669"/>
    <property type="project" value="TreeGrafter"/>
</dbReference>
<keyword evidence="5" id="KW-1185">Reference proteome</keyword>
<dbReference type="PANTHER" id="PTHR32309:SF13">
    <property type="entry name" value="FERRIC ENTEROBACTIN TRANSPORT PROTEIN FEPE"/>
    <property type="match status" value="1"/>
</dbReference>
<evidence type="ECO:0000313" key="5">
    <source>
        <dbReference type="Proteomes" id="UP000286576"/>
    </source>
</evidence>
<feature type="coiled-coil region" evidence="1">
    <location>
        <begin position="326"/>
        <end position="384"/>
    </location>
</feature>
<dbReference type="EMBL" id="QXFL01000001">
    <property type="protein sequence ID" value="RIV88721.1"/>
    <property type="molecule type" value="Genomic_DNA"/>
</dbReference>
<dbReference type="Pfam" id="PF13807">
    <property type="entry name" value="GNVR"/>
    <property type="match status" value="1"/>
</dbReference>
<evidence type="ECO:0000313" key="4">
    <source>
        <dbReference type="EMBL" id="RIV88721.1"/>
    </source>
</evidence>
<protein>
    <submittedName>
        <fullName evidence="4">Chain-length determining protein</fullName>
    </submittedName>
</protein>
<keyword evidence="2" id="KW-0812">Transmembrane</keyword>
<comment type="caution">
    <text evidence="4">The sequence shown here is derived from an EMBL/GenBank/DDBJ whole genome shotgun (WGS) entry which is preliminary data.</text>
</comment>
<dbReference type="InterPro" id="IPR032807">
    <property type="entry name" value="GNVR"/>
</dbReference>
<organism evidence="4 5">
    <name type="scientific">Aurantiacibacter zhengii</name>
    <dbReference type="NCBI Taxonomy" id="2307003"/>
    <lineage>
        <taxon>Bacteria</taxon>
        <taxon>Pseudomonadati</taxon>
        <taxon>Pseudomonadota</taxon>
        <taxon>Alphaproteobacteria</taxon>
        <taxon>Sphingomonadales</taxon>
        <taxon>Erythrobacteraceae</taxon>
        <taxon>Aurantiacibacter</taxon>
    </lineage>
</organism>
<feature type="coiled-coil region" evidence="1">
    <location>
        <begin position="166"/>
        <end position="193"/>
    </location>
</feature>
<reference evidence="4 5" key="1">
    <citation type="submission" date="2018-08" db="EMBL/GenBank/DDBJ databases">
        <title>Erythrobacter zhengii sp.nov., a bacterium isolated from deep-sea sediment.</title>
        <authorList>
            <person name="Fang C."/>
            <person name="Wu Y.-H."/>
            <person name="Sun C."/>
            <person name="Wang H."/>
            <person name="Cheng H."/>
            <person name="Meng F.-X."/>
            <person name="Wang C.-S."/>
            <person name="Xu X.-W."/>
        </authorList>
    </citation>
    <scope>NUCLEOTIDE SEQUENCE [LARGE SCALE GENOMIC DNA]</scope>
    <source>
        <strain evidence="4 5">V18</strain>
    </source>
</reference>
<feature type="transmembrane region" description="Helical" evidence="2">
    <location>
        <begin position="415"/>
        <end position="435"/>
    </location>
</feature>
<dbReference type="Proteomes" id="UP000286576">
    <property type="component" value="Unassembled WGS sequence"/>
</dbReference>
<feature type="transmembrane region" description="Helical" evidence="2">
    <location>
        <begin position="20"/>
        <end position="40"/>
    </location>
</feature>
<proteinExistence type="predicted"/>
<dbReference type="InterPro" id="IPR050445">
    <property type="entry name" value="Bact_polysacc_biosynth/exp"/>
</dbReference>
<gene>
    <name evidence="4" type="ORF">D2V07_00105</name>
</gene>
<evidence type="ECO:0000256" key="2">
    <source>
        <dbReference type="SAM" id="Phobius"/>
    </source>
</evidence>
<feature type="transmembrane region" description="Helical" evidence="2">
    <location>
        <begin position="478"/>
        <end position="499"/>
    </location>
</feature>
<evidence type="ECO:0000259" key="3">
    <source>
        <dbReference type="Pfam" id="PF13807"/>
    </source>
</evidence>
<sequence>MHQLLEELRGGIWAIWNRRWLALGVAWGVCLLGWLVVALIPNRYESETRIFVQLDDVLAEQIGIGAASRARDIDRIRQTLVSSVNLETVVRSTRIGDGVTSPTEMEAAIERLTKDIEVVSEGENIFEITASSARSDLSDSDNAELAQVIAQRMIDIFREENLGGARGDMEESIEFLNQQLAAREAELAAAEERRLAFETAHPELIGGAQAIATQLNATRGELRAVEADLAASQSALAGLEGQISSTPRFIVTPGAGGPQASLAQAQAQLAALEARGLTDEHPDMVAARRTVASLREQAQAAGPSGGTLNPAYSTLQSMYVERQANVQSLQSRAAALRSEIASITANQALEPGAAAEAQRISRDYDVLRQQYDQLLQDREELRLRGQVENERSAVQFEVVDPPTTPRKPAAPNRPLLLLGVLIVGLGAGGGTAFAVSKLGSTFATANQLERAFGLPVIGTITHTFTEAGRELRAKRLKYFAAGVGGLGMLFVVLMGVEFVQRGMVA</sequence>
<dbReference type="AlphaFoldDB" id="A0A418NVT7"/>
<feature type="domain" description="Tyrosine-protein kinase G-rich" evidence="3">
    <location>
        <begin position="359"/>
        <end position="434"/>
    </location>
</feature>
<accession>A0A418NVT7</accession>
<dbReference type="NCBIfam" id="TIGR03007">
    <property type="entry name" value="pepcterm_ChnLen"/>
    <property type="match status" value="1"/>
</dbReference>
<dbReference type="OrthoDB" id="9795292at2"/>
<dbReference type="PANTHER" id="PTHR32309">
    <property type="entry name" value="TYROSINE-PROTEIN KINASE"/>
    <property type="match status" value="1"/>
</dbReference>
<dbReference type="RefSeq" id="WP_119583997.1">
    <property type="nucleotide sequence ID" value="NZ_CAWODQ010000001.1"/>
</dbReference>
<evidence type="ECO:0000256" key="1">
    <source>
        <dbReference type="SAM" id="Coils"/>
    </source>
</evidence>
<name>A0A418NVT7_9SPHN</name>
<dbReference type="InterPro" id="IPR014345">
    <property type="entry name" value="XrtA_polysacc_chain"/>
</dbReference>
<keyword evidence="2" id="KW-1133">Transmembrane helix</keyword>
<keyword evidence="2" id="KW-0472">Membrane</keyword>
<keyword evidence="1" id="KW-0175">Coiled coil</keyword>